<evidence type="ECO:0000256" key="7">
    <source>
        <dbReference type="ARBA" id="ARBA00023237"/>
    </source>
</evidence>
<evidence type="ECO:0000256" key="6">
    <source>
        <dbReference type="ARBA" id="ARBA00023136"/>
    </source>
</evidence>
<keyword evidence="6 8" id="KW-0472">Membrane</keyword>
<dbReference type="InterPro" id="IPR012910">
    <property type="entry name" value="Plug_dom"/>
</dbReference>
<keyword evidence="10" id="KW-0732">Signal</keyword>
<dbReference type="InterPro" id="IPR000531">
    <property type="entry name" value="Beta-barrel_TonB"/>
</dbReference>
<dbReference type="EMBL" id="JAXAFO010000008">
    <property type="protein sequence ID" value="MDX6848969.1"/>
    <property type="molecule type" value="Genomic_DNA"/>
</dbReference>
<dbReference type="SUPFAM" id="SSF56935">
    <property type="entry name" value="Porins"/>
    <property type="match status" value="1"/>
</dbReference>
<dbReference type="CDD" id="cd01347">
    <property type="entry name" value="ligand_gated_channel"/>
    <property type="match status" value="1"/>
</dbReference>
<feature type="domain" description="TonB-dependent receptor plug" evidence="12">
    <location>
        <begin position="135"/>
        <end position="239"/>
    </location>
</feature>
<dbReference type="PROSITE" id="PS52016">
    <property type="entry name" value="TONB_DEPENDENT_REC_3"/>
    <property type="match status" value="1"/>
</dbReference>
<dbReference type="NCBIfam" id="TIGR01782">
    <property type="entry name" value="TonB-Xanth-Caul"/>
    <property type="match status" value="1"/>
</dbReference>
<keyword evidence="13" id="KW-0675">Receptor</keyword>
<dbReference type="InterPro" id="IPR039426">
    <property type="entry name" value="TonB-dep_rcpt-like"/>
</dbReference>
<evidence type="ECO:0000256" key="4">
    <source>
        <dbReference type="ARBA" id="ARBA00022692"/>
    </source>
</evidence>
<keyword evidence="2 8" id="KW-0813">Transport</keyword>
<keyword evidence="14" id="KW-1185">Reference proteome</keyword>
<feature type="signal peptide" evidence="10">
    <location>
        <begin position="1"/>
        <end position="24"/>
    </location>
</feature>
<evidence type="ECO:0000259" key="12">
    <source>
        <dbReference type="Pfam" id="PF07715"/>
    </source>
</evidence>
<organism evidence="13 14">
    <name type="scientific">Gilvimarinus gilvus</name>
    <dbReference type="NCBI Taxonomy" id="3058038"/>
    <lineage>
        <taxon>Bacteria</taxon>
        <taxon>Pseudomonadati</taxon>
        <taxon>Pseudomonadota</taxon>
        <taxon>Gammaproteobacteria</taxon>
        <taxon>Cellvibrionales</taxon>
        <taxon>Cellvibrionaceae</taxon>
        <taxon>Gilvimarinus</taxon>
    </lineage>
</organism>
<keyword evidence="5 9" id="KW-0798">TonB box</keyword>
<keyword evidence="3 8" id="KW-1134">Transmembrane beta strand</keyword>
<dbReference type="Proteomes" id="UP001273505">
    <property type="component" value="Unassembled WGS sequence"/>
</dbReference>
<keyword evidence="7 8" id="KW-0998">Cell outer membrane</keyword>
<protein>
    <submittedName>
        <fullName evidence="13">TonB-dependent receptor</fullName>
    </submittedName>
</protein>
<dbReference type="Gene3D" id="2.170.130.10">
    <property type="entry name" value="TonB-dependent receptor, plug domain"/>
    <property type="match status" value="1"/>
</dbReference>
<dbReference type="Gene3D" id="2.60.40.1120">
    <property type="entry name" value="Carboxypeptidase-like, regulatory domain"/>
    <property type="match status" value="1"/>
</dbReference>
<evidence type="ECO:0000256" key="3">
    <source>
        <dbReference type="ARBA" id="ARBA00022452"/>
    </source>
</evidence>
<dbReference type="Gene3D" id="2.40.170.20">
    <property type="entry name" value="TonB-dependent receptor, beta-barrel domain"/>
    <property type="match status" value="1"/>
</dbReference>
<evidence type="ECO:0000256" key="1">
    <source>
        <dbReference type="ARBA" id="ARBA00004571"/>
    </source>
</evidence>
<dbReference type="RefSeq" id="WP_302723462.1">
    <property type="nucleotide sequence ID" value="NZ_JAULRU010000617.1"/>
</dbReference>
<dbReference type="Pfam" id="PF13620">
    <property type="entry name" value="CarboxypepD_reg"/>
    <property type="match status" value="1"/>
</dbReference>
<evidence type="ECO:0000256" key="10">
    <source>
        <dbReference type="SAM" id="SignalP"/>
    </source>
</evidence>
<dbReference type="InterPro" id="IPR036942">
    <property type="entry name" value="Beta-barrel_TonB_sf"/>
</dbReference>
<evidence type="ECO:0000313" key="13">
    <source>
        <dbReference type="EMBL" id="MDX6848969.1"/>
    </source>
</evidence>
<gene>
    <name evidence="13" type="ORF">SCD92_06330</name>
</gene>
<evidence type="ECO:0000256" key="9">
    <source>
        <dbReference type="RuleBase" id="RU003357"/>
    </source>
</evidence>
<comment type="similarity">
    <text evidence="8 9">Belongs to the TonB-dependent receptor family.</text>
</comment>
<reference evidence="13 14" key="1">
    <citation type="submission" date="2023-11" db="EMBL/GenBank/DDBJ databases">
        <title>Gilvimarinus fulvus sp. nov., isolated from the surface of Kelp.</title>
        <authorList>
            <person name="Sun Y.Y."/>
            <person name="Gong Y."/>
            <person name="Du Z.J."/>
        </authorList>
    </citation>
    <scope>NUCLEOTIDE SEQUENCE [LARGE SCALE GENOMIC DNA]</scope>
    <source>
        <strain evidence="13 14">SDUM040013</strain>
    </source>
</reference>
<dbReference type="InterPro" id="IPR008969">
    <property type="entry name" value="CarboxyPept-like_regulatory"/>
</dbReference>
<evidence type="ECO:0000259" key="11">
    <source>
        <dbReference type="Pfam" id="PF00593"/>
    </source>
</evidence>
<accession>A0ABU4RVR7</accession>
<dbReference type="SUPFAM" id="SSF49464">
    <property type="entry name" value="Carboxypeptidase regulatory domain-like"/>
    <property type="match status" value="1"/>
</dbReference>
<evidence type="ECO:0000256" key="5">
    <source>
        <dbReference type="ARBA" id="ARBA00023077"/>
    </source>
</evidence>
<dbReference type="PANTHER" id="PTHR40980:SF4">
    <property type="entry name" value="TONB-DEPENDENT RECEPTOR-LIKE BETA-BARREL DOMAIN-CONTAINING PROTEIN"/>
    <property type="match status" value="1"/>
</dbReference>
<evidence type="ECO:0000313" key="14">
    <source>
        <dbReference type="Proteomes" id="UP001273505"/>
    </source>
</evidence>
<comment type="caution">
    <text evidence="13">The sequence shown here is derived from an EMBL/GenBank/DDBJ whole genome shotgun (WGS) entry which is preliminary data.</text>
</comment>
<proteinExistence type="inferred from homology"/>
<dbReference type="Pfam" id="PF00593">
    <property type="entry name" value="TonB_dep_Rec_b-barrel"/>
    <property type="match status" value="1"/>
</dbReference>
<name>A0ABU4RVR7_9GAMM</name>
<feature type="chain" id="PRO_5045057198" evidence="10">
    <location>
        <begin position="25"/>
        <end position="922"/>
    </location>
</feature>
<evidence type="ECO:0000256" key="2">
    <source>
        <dbReference type="ARBA" id="ARBA00022448"/>
    </source>
</evidence>
<comment type="subcellular location">
    <subcellularLocation>
        <location evidence="1 8">Cell outer membrane</location>
        <topology evidence="1 8">Multi-pass membrane protein</topology>
    </subcellularLocation>
</comment>
<dbReference type="InterPro" id="IPR037066">
    <property type="entry name" value="Plug_dom_sf"/>
</dbReference>
<evidence type="ECO:0000256" key="8">
    <source>
        <dbReference type="PROSITE-ProRule" id="PRU01360"/>
    </source>
</evidence>
<dbReference type="PANTHER" id="PTHR40980">
    <property type="entry name" value="PLUG DOMAIN-CONTAINING PROTEIN"/>
    <property type="match status" value="1"/>
</dbReference>
<keyword evidence="4 8" id="KW-0812">Transmembrane</keyword>
<sequence length="922" mass="101115">MTLHTKKKPSFKRNLLIGAISALAAGETWADGQIRGQLTAQLSGLPLQGSRVKIEELNVSAVTARDGRFVLSGIAAGDYTLSVSYLGVETLNRQVSVRDNETLISNFQIAPTTPNTEYLIVLGQAGSLNKALNRQRSADNVVSAVAADAIGQLPDTNVSEALQRLPGLSIERDQGEGRYVRVRGLGPDYNAVTINGVSLPSPDSGRRAVALDVIPSDLLEGLVVSKTLTPDMDANALGGSIDIQSLSAFDRDDMFYSFTAEGSYNDLTEESSPKLALTASDKFSIGSGEDNFGIAGGISWYDRSFGSDNIETGGGWDFDDDGALLEEVEQRDYTISRERSGLTLNLDYKPSENTDLYWRNLFSKYTDAEVRLANIFEYEDGVMAGEEGVAEIERELKDRTETQEIFSTSLGGTTRAGNWTLDYRAALSESGEDEPEHVSGAVFAGSDAFAGVSFTDTVQPWMYTPANFVDPAAYELDEVEWASSQTNDEERSFQFDITRDMFVGNNAVQLKVGGKYRQREKDNDVSVWVFGDFDEHGFSDEQRSFSAYSANGPDYTLGTFGPGINANAVAGAIAPLDKNEFYEEEDSRIEDFTVQEDVAAAYAMGRIDIGNLRVLGGVRYEDTDFNAAGTKYDGDEFSDTSASKQYDHILPSLHARYSLGENTQMRASWSNALVRPNFEQVAPFFVIDDEEAEFGNPDLEAMESSNLDVGFEHYMGIAGVFSAFAYYKEIDNFIYQTDLAGTPGFTEYDEAVTFANGDEAEILGAELALSKQLDFLPAPFNGLLISANATFSDSEATLDYYDEDDGAMSRTIVMPSQSDTTGNLSVGYESSSFSVRLAANYKSEYLLEVGDVSDSEEDVYVDAQTQLDLSARYYITDGVQVYLEAMNLTDEPYYAYLNDRSYNAQYESYGMTFKMGVTVTNF</sequence>
<dbReference type="Pfam" id="PF07715">
    <property type="entry name" value="Plug"/>
    <property type="match status" value="1"/>
</dbReference>
<feature type="domain" description="TonB-dependent receptor-like beta-barrel" evidence="11">
    <location>
        <begin position="472"/>
        <end position="888"/>
    </location>
</feature>
<dbReference type="InterPro" id="IPR010104">
    <property type="entry name" value="TonB_rcpt_bac"/>
</dbReference>